<dbReference type="InterPro" id="IPR014922">
    <property type="entry name" value="YdhG-like"/>
</dbReference>
<feature type="domain" description="YdhG-like" evidence="1">
    <location>
        <begin position="19"/>
        <end position="113"/>
    </location>
</feature>
<name>A0ABW5JLG8_9FLAO</name>
<dbReference type="Proteomes" id="UP001597441">
    <property type="component" value="Unassembled WGS sequence"/>
</dbReference>
<organism evidence="2 3">
    <name type="scientific">Gelatiniphilus marinus</name>
    <dbReference type="NCBI Taxonomy" id="1759464"/>
    <lineage>
        <taxon>Bacteria</taxon>
        <taxon>Pseudomonadati</taxon>
        <taxon>Bacteroidota</taxon>
        <taxon>Flavobacteriia</taxon>
        <taxon>Flavobacteriales</taxon>
        <taxon>Flavobacteriaceae</taxon>
        <taxon>Gelatiniphilus</taxon>
    </lineage>
</organism>
<dbReference type="InterPro" id="IPR016786">
    <property type="entry name" value="YdeI_bac"/>
</dbReference>
<keyword evidence="3" id="KW-1185">Reference proteome</keyword>
<sequence length="197" mass="22823">MKKIHSVEEYIEENAHFSEALTILRAIINTTELEETIKWSAPVYALNNKNVIGLGAFKKHFGIWFFNGVFLKDKHQILVNAQEKKTKALRQMRFKSVKDIDKNIVLAYVKEAIKNQKLGKEIKPDRSKKETIVPTELKAVLVNDLKTSFDNLSAYKQREYCDYISSAKRETTKQTRLEKIKPMILKGIGLNDKYKNC</sequence>
<dbReference type="PIRSF" id="PIRSF021308">
    <property type="entry name" value="UCP021308"/>
    <property type="match status" value="1"/>
</dbReference>
<dbReference type="RefSeq" id="WP_388012562.1">
    <property type="nucleotide sequence ID" value="NZ_JBHUDT010000001.1"/>
</dbReference>
<dbReference type="Pfam" id="PF08818">
    <property type="entry name" value="DUF1801"/>
    <property type="match status" value="1"/>
</dbReference>
<dbReference type="Gene3D" id="3.90.1150.200">
    <property type="match status" value="1"/>
</dbReference>
<evidence type="ECO:0000259" key="1">
    <source>
        <dbReference type="Pfam" id="PF08818"/>
    </source>
</evidence>
<accession>A0ABW5JLG8</accession>
<comment type="caution">
    <text evidence="2">The sequence shown here is derived from an EMBL/GenBank/DDBJ whole genome shotgun (WGS) entry which is preliminary data.</text>
</comment>
<evidence type="ECO:0000313" key="3">
    <source>
        <dbReference type="Proteomes" id="UP001597441"/>
    </source>
</evidence>
<dbReference type="EMBL" id="JBHULK010000001">
    <property type="protein sequence ID" value="MFD2533613.1"/>
    <property type="molecule type" value="Genomic_DNA"/>
</dbReference>
<dbReference type="SUPFAM" id="SSF159888">
    <property type="entry name" value="YdhG-like"/>
    <property type="match status" value="1"/>
</dbReference>
<evidence type="ECO:0000313" key="2">
    <source>
        <dbReference type="EMBL" id="MFD2533613.1"/>
    </source>
</evidence>
<dbReference type="Pfam" id="PF13376">
    <property type="entry name" value="OmdA"/>
    <property type="match status" value="1"/>
</dbReference>
<reference evidence="3" key="1">
    <citation type="journal article" date="2019" name="Int. J. Syst. Evol. Microbiol.">
        <title>The Global Catalogue of Microorganisms (GCM) 10K type strain sequencing project: providing services to taxonomists for standard genome sequencing and annotation.</title>
        <authorList>
            <consortium name="The Broad Institute Genomics Platform"/>
            <consortium name="The Broad Institute Genome Sequencing Center for Infectious Disease"/>
            <person name="Wu L."/>
            <person name="Ma J."/>
        </authorList>
    </citation>
    <scope>NUCLEOTIDE SEQUENCE [LARGE SCALE GENOMIC DNA]</scope>
    <source>
        <strain evidence="3">KCTC 42903</strain>
    </source>
</reference>
<protein>
    <submittedName>
        <fullName evidence="2">YdeI family protein</fullName>
    </submittedName>
</protein>
<gene>
    <name evidence="2" type="ORF">ACFSQS_00745</name>
</gene>
<proteinExistence type="predicted"/>